<dbReference type="InterPro" id="IPR013767">
    <property type="entry name" value="PAS_fold"/>
</dbReference>
<comment type="caution">
    <text evidence="11">The sequence shown here is derived from an EMBL/GenBank/DDBJ whole genome shotgun (WGS) entry which is preliminary data.</text>
</comment>
<dbReference type="SMART" id="SM00387">
    <property type="entry name" value="HATPase_c"/>
    <property type="match status" value="1"/>
</dbReference>
<evidence type="ECO:0000256" key="4">
    <source>
        <dbReference type="ARBA" id="ARBA00022679"/>
    </source>
</evidence>
<evidence type="ECO:0000259" key="10">
    <source>
        <dbReference type="PROSITE" id="PS50113"/>
    </source>
</evidence>
<dbReference type="InterPro" id="IPR004358">
    <property type="entry name" value="Sig_transdc_His_kin-like_C"/>
</dbReference>
<evidence type="ECO:0000256" key="2">
    <source>
        <dbReference type="ARBA" id="ARBA00012438"/>
    </source>
</evidence>
<dbReference type="SUPFAM" id="SSF47384">
    <property type="entry name" value="Homodimeric domain of signal transducing histidine kinase"/>
    <property type="match status" value="1"/>
</dbReference>
<dbReference type="NCBIfam" id="TIGR00229">
    <property type="entry name" value="sensory_box"/>
    <property type="match status" value="2"/>
</dbReference>
<dbReference type="EMBL" id="BSOG01000001">
    <property type="protein sequence ID" value="GLR12164.1"/>
    <property type="molecule type" value="Genomic_DNA"/>
</dbReference>
<evidence type="ECO:0000256" key="1">
    <source>
        <dbReference type="ARBA" id="ARBA00000085"/>
    </source>
</evidence>
<dbReference type="CDD" id="cd16922">
    <property type="entry name" value="HATPase_EvgS-ArcB-TorS-like"/>
    <property type="match status" value="1"/>
</dbReference>
<dbReference type="SMART" id="SM00091">
    <property type="entry name" value="PAS"/>
    <property type="match status" value="2"/>
</dbReference>
<dbReference type="InterPro" id="IPR036890">
    <property type="entry name" value="HATPase_C_sf"/>
</dbReference>
<dbReference type="PANTHER" id="PTHR43047">
    <property type="entry name" value="TWO-COMPONENT HISTIDINE PROTEIN KINASE"/>
    <property type="match status" value="1"/>
</dbReference>
<dbReference type="InterPro" id="IPR011006">
    <property type="entry name" value="CheY-like_superfamily"/>
</dbReference>
<dbReference type="EC" id="2.7.13.3" evidence="2"/>
<dbReference type="CDD" id="cd00082">
    <property type="entry name" value="HisKA"/>
    <property type="match status" value="1"/>
</dbReference>
<dbReference type="InterPro" id="IPR001789">
    <property type="entry name" value="Sig_transdc_resp-reg_receiver"/>
</dbReference>
<accession>A0ABQ5YGX0</accession>
<sequence length="667" mass="73112">MIPAIISLAAIAIALWWIGRRMFKRSHDPGRVELGALLRNAPTPLLLINAGGTITNANELAATLCGYPLGELIGMRVEALVPERYRTAHSGFRHGYLQEPRTRRMGAGQELFLLRRDGRELPVEIGLGPLETGTAETHTTMVSLLDLSERLNAVTRMREAIEASPIAILICNEKGAIELVNREAESLFGYARSALIGAQIEMLLPEQLAANHGDLRAKFNAQPTARSMGAGRELFARHSTGREIPVEVALAPLYEGETVLVQATVVDISMRRAQEAAMKHHTEELAAASRYKSAFLANMSHELRTPLNSILMLSEQLKLNRQGNLSEKQSTHAAIVHRSASDLLLLINDILDLAKIEAGRMQAQFEVTSVREVLDRLRHEFQLQCQQKHLELITEIDLPTDFTIATDPRRLMQILRNLLGNALKFTDQGRITIRACLTTHQESSLSIAVGDTGIGIPAELQDRVFDAFVQADGSTSRRYSGTGLGLAITKELVTLLGGSLHLISHEQVGSTFTLWLPCDAKMPVIAPARAAVPLNTTPVQCAKSNYEVLLVEDDVRNTYAMLSTLEAAGYRVEVASNGQEALDAFTRTHPQAVLMDMSMPVMDGFEATRRLRNDVGYKGPILALTALAMPGDRERCIEAGCDDYLSKPISEADLLTALGRCSSGRQE</sequence>
<dbReference type="Pfam" id="PF00989">
    <property type="entry name" value="PAS"/>
    <property type="match status" value="2"/>
</dbReference>
<gene>
    <name evidence="11" type="ORF">GCM10007907_09540</name>
</gene>
<keyword evidence="12" id="KW-1185">Reference proteome</keyword>
<evidence type="ECO:0000256" key="5">
    <source>
        <dbReference type="ARBA" id="ARBA00022777"/>
    </source>
</evidence>
<keyword evidence="3 6" id="KW-0597">Phosphoprotein</keyword>
<feature type="domain" description="PAS" evidence="9">
    <location>
        <begin position="153"/>
        <end position="206"/>
    </location>
</feature>
<dbReference type="SUPFAM" id="SSF55874">
    <property type="entry name" value="ATPase domain of HSP90 chaperone/DNA topoisomerase II/histidine kinase"/>
    <property type="match status" value="1"/>
</dbReference>
<evidence type="ECO:0000256" key="6">
    <source>
        <dbReference type="PROSITE-ProRule" id="PRU00169"/>
    </source>
</evidence>
<dbReference type="InterPro" id="IPR036097">
    <property type="entry name" value="HisK_dim/P_sf"/>
</dbReference>
<dbReference type="InterPro" id="IPR000700">
    <property type="entry name" value="PAS-assoc_C"/>
</dbReference>
<dbReference type="CDD" id="cd00130">
    <property type="entry name" value="PAS"/>
    <property type="match status" value="2"/>
</dbReference>
<dbReference type="Gene3D" id="3.30.565.10">
    <property type="entry name" value="Histidine kinase-like ATPase, C-terminal domain"/>
    <property type="match status" value="1"/>
</dbReference>
<dbReference type="InterPro" id="IPR003594">
    <property type="entry name" value="HATPase_dom"/>
</dbReference>
<dbReference type="Pfam" id="PF00072">
    <property type="entry name" value="Response_reg"/>
    <property type="match status" value="1"/>
</dbReference>
<evidence type="ECO:0000259" key="9">
    <source>
        <dbReference type="PROSITE" id="PS50112"/>
    </source>
</evidence>
<feature type="modified residue" description="4-aspartylphosphate" evidence="6">
    <location>
        <position position="596"/>
    </location>
</feature>
<dbReference type="Gene3D" id="3.30.450.20">
    <property type="entry name" value="PAS domain"/>
    <property type="match status" value="2"/>
</dbReference>
<dbReference type="Gene3D" id="1.10.287.130">
    <property type="match status" value="1"/>
</dbReference>
<dbReference type="Pfam" id="PF02518">
    <property type="entry name" value="HATPase_c"/>
    <property type="match status" value="1"/>
</dbReference>
<dbReference type="InterPro" id="IPR000014">
    <property type="entry name" value="PAS"/>
</dbReference>
<feature type="domain" description="Response regulatory" evidence="8">
    <location>
        <begin position="547"/>
        <end position="662"/>
    </location>
</feature>
<feature type="domain" description="PAC" evidence="10">
    <location>
        <begin position="107"/>
        <end position="159"/>
    </location>
</feature>
<dbReference type="PROSITE" id="PS50109">
    <property type="entry name" value="HIS_KIN"/>
    <property type="match status" value="1"/>
</dbReference>
<dbReference type="PROSITE" id="PS50113">
    <property type="entry name" value="PAC"/>
    <property type="match status" value="1"/>
</dbReference>
<dbReference type="InterPro" id="IPR035965">
    <property type="entry name" value="PAS-like_dom_sf"/>
</dbReference>
<protein>
    <recommendedName>
        <fullName evidence="2">histidine kinase</fullName>
        <ecNumber evidence="2">2.7.13.3</ecNumber>
    </recommendedName>
</protein>
<dbReference type="PROSITE" id="PS50110">
    <property type="entry name" value="RESPONSE_REGULATORY"/>
    <property type="match status" value="1"/>
</dbReference>
<dbReference type="SUPFAM" id="SSF52172">
    <property type="entry name" value="CheY-like"/>
    <property type="match status" value="1"/>
</dbReference>
<comment type="catalytic activity">
    <reaction evidence="1">
        <text>ATP + protein L-histidine = ADP + protein N-phospho-L-histidine.</text>
        <dbReference type="EC" id="2.7.13.3"/>
    </reaction>
</comment>
<dbReference type="CDD" id="cd17546">
    <property type="entry name" value="REC_hyHK_CKI1_RcsC-like"/>
    <property type="match status" value="1"/>
</dbReference>
<organism evidence="11 12">
    <name type="scientific">Chitinimonas prasina</name>
    <dbReference type="NCBI Taxonomy" id="1434937"/>
    <lineage>
        <taxon>Bacteria</taxon>
        <taxon>Pseudomonadati</taxon>
        <taxon>Pseudomonadota</taxon>
        <taxon>Betaproteobacteria</taxon>
        <taxon>Neisseriales</taxon>
        <taxon>Chitinibacteraceae</taxon>
        <taxon>Chitinimonas</taxon>
    </lineage>
</organism>
<evidence type="ECO:0000259" key="8">
    <source>
        <dbReference type="PROSITE" id="PS50110"/>
    </source>
</evidence>
<name>A0ABQ5YGX0_9NEIS</name>
<dbReference type="SUPFAM" id="SSF55785">
    <property type="entry name" value="PYP-like sensor domain (PAS domain)"/>
    <property type="match status" value="2"/>
</dbReference>
<dbReference type="SMART" id="SM00448">
    <property type="entry name" value="REC"/>
    <property type="match status" value="1"/>
</dbReference>
<dbReference type="InterPro" id="IPR003661">
    <property type="entry name" value="HisK_dim/P_dom"/>
</dbReference>
<dbReference type="Pfam" id="PF00512">
    <property type="entry name" value="HisKA"/>
    <property type="match status" value="1"/>
</dbReference>
<keyword evidence="5" id="KW-0418">Kinase</keyword>
<dbReference type="Proteomes" id="UP001156706">
    <property type="component" value="Unassembled WGS sequence"/>
</dbReference>
<reference evidence="12" key="1">
    <citation type="journal article" date="2019" name="Int. J. Syst. Evol. Microbiol.">
        <title>The Global Catalogue of Microorganisms (GCM) 10K type strain sequencing project: providing services to taxonomists for standard genome sequencing and annotation.</title>
        <authorList>
            <consortium name="The Broad Institute Genomics Platform"/>
            <consortium name="The Broad Institute Genome Sequencing Center for Infectious Disease"/>
            <person name="Wu L."/>
            <person name="Ma J."/>
        </authorList>
    </citation>
    <scope>NUCLEOTIDE SEQUENCE [LARGE SCALE GENOMIC DNA]</scope>
    <source>
        <strain evidence="12">NBRC 110044</strain>
    </source>
</reference>
<feature type="domain" description="PAS" evidence="9">
    <location>
        <begin position="30"/>
        <end position="83"/>
    </location>
</feature>
<proteinExistence type="predicted"/>
<evidence type="ECO:0000256" key="3">
    <source>
        <dbReference type="ARBA" id="ARBA00022553"/>
    </source>
</evidence>
<dbReference type="InterPro" id="IPR005467">
    <property type="entry name" value="His_kinase_dom"/>
</dbReference>
<keyword evidence="4" id="KW-0808">Transferase</keyword>
<dbReference type="Gene3D" id="3.40.50.2300">
    <property type="match status" value="1"/>
</dbReference>
<dbReference type="SMART" id="SM00388">
    <property type="entry name" value="HisKA"/>
    <property type="match status" value="1"/>
</dbReference>
<evidence type="ECO:0000313" key="11">
    <source>
        <dbReference type="EMBL" id="GLR12164.1"/>
    </source>
</evidence>
<feature type="domain" description="Histidine kinase" evidence="7">
    <location>
        <begin position="298"/>
        <end position="520"/>
    </location>
</feature>
<evidence type="ECO:0000259" key="7">
    <source>
        <dbReference type="PROSITE" id="PS50109"/>
    </source>
</evidence>
<dbReference type="PRINTS" id="PR00344">
    <property type="entry name" value="BCTRLSENSOR"/>
</dbReference>
<dbReference type="PROSITE" id="PS50112">
    <property type="entry name" value="PAS"/>
    <property type="match status" value="2"/>
</dbReference>
<evidence type="ECO:0000313" key="12">
    <source>
        <dbReference type="Proteomes" id="UP001156706"/>
    </source>
</evidence>